<dbReference type="InterPro" id="IPR009057">
    <property type="entry name" value="Homeodomain-like_sf"/>
</dbReference>
<keyword evidence="2" id="KW-0238">DNA-binding</keyword>
<keyword evidence="6" id="KW-1185">Reference proteome</keyword>
<gene>
    <name evidence="5" type="ORF">BXY41_10833</name>
</gene>
<keyword evidence="1" id="KW-0805">Transcription regulation</keyword>
<dbReference type="Gene3D" id="1.10.10.60">
    <property type="entry name" value="Homeodomain-like"/>
    <property type="match status" value="1"/>
</dbReference>
<dbReference type="InterPro" id="IPR018060">
    <property type="entry name" value="HTH_AraC"/>
</dbReference>
<dbReference type="SMART" id="SM00342">
    <property type="entry name" value="HTH_ARAC"/>
    <property type="match status" value="1"/>
</dbReference>
<dbReference type="Proteomes" id="UP000237749">
    <property type="component" value="Unassembled WGS sequence"/>
</dbReference>
<dbReference type="PROSITE" id="PS01124">
    <property type="entry name" value="HTH_ARAC_FAMILY_2"/>
    <property type="match status" value="1"/>
</dbReference>
<accession>A0A2S6HQC9</accession>
<dbReference type="PANTHER" id="PTHR43280">
    <property type="entry name" value="ARAC-FAMILY TRANSCRIPTIONAL REGULATOR"/>
    <property type="match status" value="1"/>
</dbReference>
<reference evidence="5 6" key="1">
    <citation type="submission" date="2018-02" db="EMBL/GenBank/DDBJ databases">
        <title>Genomic Encyclopedia of Archaeal and Bacterial Type Strains, Phase II (KMG-II): from individual species to whole genera.</title>
        <authorList>
            <person name="Goeker M."/>
        </authorList>
    </citation>
    <scope>NUCLEOTIDE SEQUENCE [LARGE SCALE GENOMIC DNA]</scope>
    <source>
        <strain evidence="5 6">DSM 3808</strain>
    </source>
</reference>
<dbReference type="GO" id="GO:0003700">
    <property type="term" value="F:DNA-binding transcription factor activity"/>
    <property type="evidence" value="ECO:0007669"/>
    <property type="project" value="InterPro"/>
</dbReference>
<dbReference type="PANTHER" id="PTHR43280:SF2">
    <property type="entry name" value="HTH-TYPE TRANSCRIPTIONAL REGULATOR EXSA"/>
    <property type="match status" value="1"/>
</dbReference>
<evidence type="ECO:0000313" key="5">
    <source>
        <dbReference type="EMBL" id="PPK79808.1"/>
    </source>
</evidence>
<keyword evidence="3" id="KW-0804">Transcription</keyword>
<name>A0A2S6HQC9_9FIRM</name>
<evidence type="ECO:0000256" key="3">
    <source>
        <dbReference type="ARBA" id="ARBA00023163"/>
    </source>
</evidence>
<dbReference type="AlphaFoldDB" id="A0A2S6HQC9"/>
<comment type="caution">
    <text evidence="5">The sequence shown here is derived from an EMBL/GenBank/DDBJ whole genome shotgun (WGS) entry which is preliminary data.</text>
</comment>
<dbReference type="SUPFAM" id="SSF46689">
    <property type="entry name" value="Homeodomain-like"/>
    <property type="match status" value="1"/>
</dbReference>
<evidence type="ECO:0000256" key="1">
    <source>
        <dbReference type="ARBA" id="ARBA00023015"/>
    </source>
</evidence>
<organism evidence="5 6">
    <name type="scientific">Lacrimispora xylanisolvens</name>
    <dbReference type="NCBI Taxonomy" id="384636"/>
    <lineage>
        <taxon>Bacteria</taxon>
        <taxon>Bacillati</taxon>
        <taxon>Bacillota</taxon>
        <taxon>Clostridia</taxon>
        <taxon>Lachnospirales</taxon>
        <taxon>Lachnospiraceae</taxon>
        <taxon>Lacrimispora</taxon>
    </lineage>
</organism>
<evidence type="ECO:0000259" key="4">
    <source>
        <dbReference type="PROSITE" id="PS01124"/>
    </source>
</evidence>
<dbReference type="Pfam" id="PF12833">
    <property type="entry name" value="HTH_18"/>
    <property type="match status" value="1"/>
</dbReference>
<protein>
    <submittedName>
        <fullName evidence="5">AraC family transcriptional regulator</fullName>
    </submittedName>
</protein>
<evidence type="ECO:0000313" key="6">
    <source>
        <dbReference type="Proteomes" id="UP000237749"/>
    </source>
</evidence>
<evidence type="ECO:0000256" key="2">
    <source>
        <dbReference type="ARBA" id="ARBA00023125"/>
    </source>
</evidence>
<dbReference type="GO" id="GO:0043565">
    <property type="term" value="F:sequence-specific DNA binding"/>
    <property type="evidence" value="ECO:0007669"/>
    <property type="project" value="InterPro"/>
</dbReference>
<feature type="domain" description="HTH araC/xylS-type" evidence="4">
    <location>
        <begin position="165"/>
        <end position="268"/>
    </location>
</feature>
<dbReference type="EMBL" id="PTJA01000008">
    <property type="protein sequence ID" value="PPK79808.1"/>
    <property type="molecule type" value="Genomic_DNA"/>
</dbReference>
<proteinExistence type="predicted"/>
<dbReference type="RefSeq" id="WP_170072395.1">
    <property type="nucleotide sequence ID" value="NZ_PTJA01000008.1"/>
</dbReference>
<sequence>MSNGWRKEDVLALSPRQPEFVLATTNYSKKCIMKYNLSHFYQFTAESDHMGVIPDACIDLLFWVKDGVMKAKAAGTLLEKGMAKTELNCQYFGVRFLPGVNPVAGNVKLNELVNNEISLEDLLISRGEREELLERMYEAGTFHEKSEVFLDFYLKYFFNHSEDKNSLKYVIHQQILRSDGSLKLSELSSYTGYSERYLNQKIHEDFGMNPKNLIRFIRFQKSVSRLVETIHCANGADAALVSGYYDQSHFIKEFVKMSGFTPSAYVDTLLGNAYDKKLHVIY</sequence>